<protein>
    <recommendedName>
        <fullName evidence="3">DUF4288 domain-containing protein</fullName>
    </recommendedName>
</protein>
<name>A0ABX2PZG5_9BACT</name>
<keyword evidence="2" id="KW-1185">Reference proteome</keyword>
<dbReference type="RefSeq" id="WP_176897614.1">
    <property type="nucleotide sequence ID" value="NZ_JABKAV010000004.1"/>
</dbReference>
<gene>
    <name evidence="1" type="ORF">HW556_02325</name>
</gene>
<proteinExistence type="predicted"/>
<reference evidence="1 2" key="1">
    <citation type="submission" date="2020-05" db="EMBL/GenBank/DDBJ databases">
        <title>Hymenobacter terrestris sp. nov. and Hymenobacter lapidiphilus sp. nov., isolated from regoliths in Antarctica.</title>
        <authorList>
            <person name="Sedlacek I."/>
            <person name="Pantucek R."/>
            <person name="Zeman M."/>
            <person name="Holochova P."/>
            <person name="Kralova S."/>
            <person name="Stankova E."/>
            <person name="Sedo O."/>
            <person name="Micenkova L."/>
            <person name="Svec P."/>
            <person name="Gupta V."/>
            <person name="Sood U."/>
            <person name="Korpole U.S."/>
            <person name="Lal R."/>
        </authorList>
    </citation>
    <scope>NUCLEOTIDE SEQUENCE [LARGE SCALE GENOMIC DNA]</scope>
    <source>
        <strain evidence="1 2">P5252</strain>
    </source>
</reference>
<organism evidence="1 2">
    <name type="scientific">Hymenobacter terrestris</name>
    <dbReference type="NCBI Taxonomy" id="2748310"/>
    <lineage>
        <taxon>Bacteria</taxon>
        <taxon>Pseudomonadati</taxon>
        <taxon>Bacteroidota</taxon>
        <taxon>Cytophagia</taxon>
        <taxon>Cytophagales</taxon>
        <taxon>Hymenobacteraceae</taxon>
        <taxon>Hymenobacter</taxon>
    </lineage>
</organism>
<dbReference type="Proteomes" id="UP000626554">
    <property type="component" value="Unassembled WGS sequence"/>
</dbReference>
<accession>A0ABX2PZG5</accession>
<sequence>MNLFDMTIACKTTITSKETLSEIPGTWQLTDYRCLMSAAGFPDGEDVPEAEAREMSLMALADLEPAEAATVLLSYRLGDELNDGQIDQISHDMQNDKIFEEYPEIGLHRHLFDANQFLRQAYNGKFPNGEAVLVHATVQLTGPDAPEQLTAGLVLRALAPALSDRSLIKRLYAADLEDNTPFEAADNILWELTATPDSKAPGTFAVRLISSEYWLQDLADTGEFEGEIVLPEKEEA</sequence>
<evidence type="ECO:0000313" key="1">
    <source>
        <dbReference type="EMBL" id="NVO83709.1"/>
    </source>
</evidence>
<comment type="caution">
    <text evidence="1">The sequence shown here is derived from an EMBL/GenBank/DDBJ whole genome shotgun (WGS) entry which is preliminary data.</text>
</comment>
<evidence type="ECO:0000313" key="2">
    <source>
        <dbReference type="Proteomes" id="UP000626554"/>
    </source>
</evidence>
<evidence type="ECO:0008006" key="3">
    <source>
        <dbReference type="Google" id="ProtNLM"/>
    </source>
</evidence>
<dbReference type="EMBL" id="JABKAV010000004">
    <property type="protein sequence ID" value="NVO83709.1"/>
    <property type="molecule type" value="Genomic_DNA"/>
</dbReference>